<keyword evidence="3" id="KW-1185">Reference proteome</keyword>
<comment type="caution">
    <text evidence="2">The sequence shown here is derived from an EMBL/GenBank/DDBJ whole genome shotgun (WGS) entry which is preliminary data.</text>
</comment>
<name>A0AAV4CZ22_9GAST</name>
<feature type="region of interest" description="Disordered" evidence="1">
    <location>
        <begin position="1"/>
        <end position="44"/>
    </location>
</feature>
<sequence>MGEITRQQSARVKCQRAMESFGHNGRKRPKVTEMTKGGGRAQSKKWGTLCKSGLRVSKSVGRDRRADPLGCPCRQEVCRNRLSASSGEFRQ</sequence>
<dbReference type="AlphaFoldDB" id="A0AAV4CZ22"/>
<evidence type="ECO:0000313" key="2">
    <source>
        <dbReference type="EMBL" id="GFO37152.1"/>
    </source>
</evidence>
<evidence type="ECO:0000256" key="1">
    <source>
        <dbReference type="SAM" id="MobiDB-lite"/>
    </source>
</evidence>
<reference evidence="2 3" key="1">
    <citation type="journal article" date="2021" name="Elife">
        <title>Chloroplast acquisition without the gene transfer in kleptoplastic sea slugs, Plakobranchus ocellatus.</title>
        <authorList>
            <person name="Maeda T."/>
            <person name="Takahashi S."/>
            <person name="Yoshida T."/>
            <person name="Shimamura S."/>
            <person name="Takaki Y."/>
            <person name="Nagai Y."/>
            <person name="Toyoda A."/>
            <person name="Suzuki Y."/>
            <person name="Arimoto A."/>
            <person name="Ishii H."/>
            <person name="Satoh N."/>
            <person name="Nishiyama T."/>
            <person name="Hasebe M."/>
            <person name="Maruyama T."/>
            <person name="Minagawa J."/>
            <person name="Obokata J."/>
            <person name="Shigenobu S."/>
        </authorList>
    </citation>
    <scope>NUCLEOTIDE SEQUENCE [LARGE SCALE GENOMIC DNA]</scope>
</reference>
<evidence type="ECO:0000313" key="3">
    <source>
        <dbReference type="Proteomes" id="UP000735302"/>
    </source>
</evidence>
<dbReference type="EMBL" id="BLXT01007177">
    <property type="protein sequence ID" value="GFO37152.1"/>
    <property type="molecule type" value="Genomic_DNA"/>
</dbReference>
<feature type="compositionally biased region" description="Polar residues" evidence="1">
    <location>
        <begin position="1"/>
        <end position="10"/>
    </location>
</feature>
<accession>A0AAV4CZ22</accession>
<protein>
    <submittedName>
        <fullName evidence="2">Uncharacterized protein</fullName>
    </submittedName>
</protein>
<gene>
    <name evidence="2" type="ORF">PoB_006365700</name>
</gene>
<organism evidence="2 3">
    <name type="scientific">Plakobranchus ocellatus</name>
    <dbReference type="NCBI Taxonomy" id="259542"/>
    <lineage>
        <taxon>Eukaryota</taxon>
        <taxon>Metazoa</taxon>
        <taxon>Spiralia</taxon>
        <taxon>Lophotrochozoa</taxon>
        <taxon>Mollusca</taxon>
        <taxon>Gastropoda</taxon>
        <taxon>Heterobranchia</taxon>
        <taxon>Euthyneura</taxon>
        <taxon>Panpulmonata</taxon>
        <taxon>Sacoglossa</taxon>
        <taxon>Placobranchoidea</taxon>
        <taxon>Plakobranchidae</taxon>
        <taxon>Plakobranchus</taxon>
    </lineage>
</organism>
<proteinExistence type="predicted"/>
<dbReference type="Proteomes" id="UP000735302">
    <property type="component" value="Unassembled WGS sequence"/>
</dbReference>